<proteinExistence type="predicted"/>
<protein>
    <submittedName>
        <fullName evidence="1">Uncharacterized protein</fullName>
    </submittedName>
</protein>
<dbReference type="Proteomes" id="UP000274822">
    <property type="component" value="Unassembled WGS sequence"/>
</dbReference>
<sequence length="159" mass="18424">MFTLDTNLIILALYRVPLLGRLEICARWFEVSFWKRRTLSSSPMLDMFLTTPHVFDNLERNISEMDFAVDIIGPIMRHVFSDVPNLVRCGDNVELSHSECARLATPAKLIRDRSKCLRTNKCILDANLRHEISDKAPTEVNPFKRIFHNENDHDISRQG</sequence>
<keyword evidence="2" id="KW-1185">Reference proteome</keyword>
<accession>A0A433QBG5</accession>
<evidence type="ECO:0000313" key="2">
    <source>
        <dbReference type="Proteomes" id="UP000274822"/>
    </source>
</evidence>
<gene>
    <name evidence="1" type="ORF">BC938DRAFT_483694</name>
</gene>
<organism evidence="1 2">
    <name type="scientific">Jimgerdemannia flammicorona</name>
    <dbReference type="NCBI Taxonomy" id="994334"/>
    <lineage>
        <taxon>Eukaryota</taxon>
        <taxon>Fungi</taxon>
        <taxon>Fungi incertae sedis</taxon>
        <taxon>Mucoromycota</taxon>
        <taxon>Mucoromycotina</taxon>
        <taxon>Endogonomycetes</taxon>
        <taxon>Endogonales</taxon>
        <taxon>Endogonaceae</taxon>
        <taxon>Jimgerdemannia</taxon>
    </lineage>
</organism>
<dbReference type="AlphaFoldDB" id="A0A433QBG5"/>
<name>A0A433QBG5_9FUNG</name>
<evidence type="ECO:0000313" key="1">
    <source>
        <dbReference type="EMBL" id="RUS27115.1"/>
    </source>
</evidence>
<comment type="caution">
    <text evidence="1">The sequence shown here is derived from an EMBL/GenBank/DDBJ whole genome shotgun (WGS) entry which is preliminary data.</text>
</comment>
<reference evidence="1 2" key="1">
    <citation type="journal article" date="2018" name="New Phytol.">
        <title>Phylogenomics of Endogonaceae and evolution of mycorrhizas within Mucoromycota.</title>
        <authorList>
            <person name="Chang Y."/>
            <person name="Desiro A."/>
            <person name="Na H."/>
            <person name="Sandor L."/>
            <person name="Lipzen A."/>
            <person name="Clum A."/>
            <person name="Barry K."/>
            <person name="Grigoriev I.V."/>
            <person name="Martin F.M."/>
            <person name="Stajich J.E."/>
            <person name="Smith M.E."/>
            <person name="Bonito G."/>
            <person name="Spatafora J.W."/>
        </authorList>
    </citation>
    <scope>NUCLEOTIDE SEQUENCE [LARGE SCALE GENOMIC DNA]</scope>
    <source>
        <strain evidence="1 2">AD002</strain>
    </source>
</reference>
<dbReference type="EMBL" id="RBNJ01009017">
    <property type="protein sequence ID" value="RUS27115.1"/>
    <property type="molecule type" value="Genomic_DNA"/>
</dbReference>